<reference evidence="1" key="1">
    <citation type="submission" date="2024-10" db="EMBL/GenBank/DDBJ databases">
        <title>Genetic diversity among independent isolates of the Dolichocephalovirinae subfamily.</title>
        <authorList>
            <person name="Ely B."/>
            <person name="Thomas Q."/>
            <person name="Mohammadi T."/>
        </authorList>
    </citation>
    <scope>NUCLEOTIDE SEQUENCE</scope>
</reference>
<gene>
    <name evidence="1" type="ORF">BL57_047</name>
</gene>
<name>A0AB74UL43_9VIRU</name>
<protein>
    <submittedName>
        <fullName evidence="1">Uncharacterized protein</fullName>
    </submittedName>
</protein>
<organism evidence="1">
    <name type="scientific">Caulobacter phage BL57</name>
    <dbReference type="NCBI Taxonomy" id="3348355"/>
    <lineage>
        <taxon>Viruses</taxon>
    </lineage>
</organism>
<evidence type="ECO:0000313" key="1">
    <source>
        <dbReference type="EMBL" id="XHV10519.1"/>
    </source>
</evidence>
<proteinExistence type="predicted"/>
<dbReference type="EMBL" id="PQ287320">
    <property type="protein sequence ID" value="XHV10519.1"/>
    <property type="molecule type" value="Genomic_DNA"/>
</dbReference>
<accession>A0AB74UL43</accession>
<sequence>MQHHTLRWNYPVVVLDGRAYWLDEAPEIKLVDLDTGEHPCDARGEPYPVMRANAIDGWIEMESGDFRRPHVERIGGRFAIISDLPEETPDA</sequence>